<evidence type="ECO:0000256" key="5">
    <source>
        <dbReference type="PROSITE-ProRule" id="PRU00169"/>
    </source>
</evidence>
<evidence type="ECO:0000259" key="8">
    <source>
        <dbReference type="PROSITE" id="PS50110"/>
    </source>
</evidence>
<dbReference type="EC" id="2.7.13.3" evidence="2"/>
<dbReference type="InterPro" id="IPR011006">
    <property type="entry name" value="CheY-like_superfamily"/>
</dbReference>
<dbReference type="Pfam" id="PF00072">
    <property type="entry name" value="Response_reg"/>
    <property type="match status" value="2"/>
</dbReference>
<dbReference type="Pfam" id="PF08448">
    <property type="entry name" value="PAS_4"/>
    <property type="match status" value="1"/>
</dbReference>
<feature type="modified residue" description="4-aspartylphosphate" evidence="5">
    <location>
        <position position="730"/>
    </location>
</feature>
<dbReference type="InterPro" id="IPR013655">
    <property type="entry name" value="PAS_fold_3"/>
</dbReference>
<name>A0A379KR28_PSEPU</name>
<feature type="modified residue" description="4-aspartylphosphate" evidence="5">
    <location>
        <position position="58"/>
    </location>
</feature>
<dbReference type="InterPro" id="IPR013656">
    <property type="entry name" value="PAS_4"/>
</dbReference>
<dbReference type="RefSeq" id="WP_115275346.1">
    <property type="nucleotide sequence ID" value="NZ_JABTYF010000005.1"/>
</dbReference>
<dbReference type="EMBL" id="UGUY01000001">
    <property type="protein sequence ID" value="SUD70502.1"/>
    <property type="molecule type" value="Genomic_DNA"/>
</dbReference>
<evidence type="ECO:0000259" key="7">
    <source>
        <dbReference type="PROSITE" id="PS50109"/>
    </source>
</evidence>
<dbReference type="InterPro" id="IPR001789">
    <property type="entry name" value="Sig_transdc_resp-reg_receiver"/>
</dbReference>
<keyword evidence="4 10" id="KW-0808">Transferase</keyword>
<dbReference type="InterPro" id="IPR001610">
    <property type="entry name" value="PAC"/>
</dbReference>
<dbReference type="SMART" id="SM00448">
    <property type="entry name" value="REC"/>
    <property type="match status" value="2"/>
</dbReference>
<keyword evidence="4 10" id="KW-0418">Kinase</keyword>
<dbReference type="Gene3D" id="3.30.565.10">
    <property type="entry name" value="Histidine kinase-like ATPase, C-terminal domain"/>
    <property type="match status" value="1"/>
</dbReference>
<evidence type="ECO:0000313" key="10">
    <source>
        <dbReference type="EMBL" id="SUD70502.1"/>
    </source>
</evidence>
<dbReference type="PROSITE" id="PS50109">
    <property type="entry name" value="HIS_KIN"/>
    <property type="match status" value="1"/>
</dbReference>
<dbReference type="Gene3D" id="3.30.450.20">
    <property type="entry name" value="PAS domain"/>
    <property type="match status" value="2"/>
</dbReference>
<dbReference type="PROSITE" id="PS50110">
    <property type="entry name" value="RESPONSE_REGULATORY"/>
    <property type="match status" value="2"/>
</dbReference>
<proteinExistence type="predicted"/>
<evidence type="ECO:0000256" key="6">
    <source>
        <dbReference type="SAM" id="Coils"/>
    </source>
</evidence>
<dbReference type="SMART" id="SM00091">
    <property type="entry name" value="PAS"/>
    <property type="match status" value="2"/>
</dbReference>
<evidence type="ECO:0000259" key="9">
    <source>
        <dbReference type="PROSITE" id="PS50112"/>
    </source>
</evidence>
<comment type="catalytic activity">
    <reaction evidence="1">
        <text>ATP + protein L-histidine = ADP + protein N-phospho-L-histidine.</text>
        <dbReference type="EC" id="2.7.13.3"/>
    </reaction>
</comment>
<dbReference type="Pfam" id="PF02518">
    <property type="entry name" value="HATPase_c"/>
    <property type="match status" value="1"/>
</dbReference>
<dbReference type="InterPro" id="IPR003661">
    <property type="entry name" value="HisK_dim/P_dom"/>
</dbReference>
<dbReference type="Pfam" id="PF08447">
    <property type="entry name" value="PAS_3"/>
    <property type="match status" value="1"/>
</dbReference>
<dbReference type="CDD" id="cd00156">
    <property type="entry name" value="REC"/>
    <property type="match status" value="2"/>
</dbReference>
<evidence type="ECO:0000256" key="4">
    <source>
        <dbReference type="ARBA" id="ARBA00022777"/>
    </source>
</evidence>
<dbReference type="InterPro" id="IPR003594">
    <property type="entry name" value="HATPase_dom"/>
</dbReference>
<dbReference type="PANTHER" id="PTHR43065:SF49">
    <property type="entry name" value="HISTIDINE KINASE"/>
    <property type="match status" value="1"/>
</dbReference>
<dbReference type="Gene3D" id="3.40.50.2300">
    <property type="match status" value="2"/>
</dbReference>
<reference evidence="10 11" key="1">
    <citation type="submission" date="2018-06" db="EMBL/GenBank/DDBJ databases">
        <authorList>
            <consortium name="Pathogen Informatics"/>
            <person name="Doyle S."/>
        </authorList>
    </citation>
    <scope>NUCLEOTIDE SEQUENCE [LARGE SCALE GENOMIC DNA]</scope>
    <source>
        <strain evidence="10 11">NCTC7914</strain>
    </source>
</reference>
<dbReference type="PRINTS" id="PR00344">
    <property type="entry name" value="BCTRLSENSOR"/>
</dbReference>
<dbReference type="NCBIfam" id="TIGR00229">
    <property type="entry name" value="sensory_box"/>
    <property type="match status" value="1"/>
</dbReference>
<organism evidence="10 11">
    <name type="scientific">Pseudomonas putida</name>
    <name type="common">Arthrobacter siderocapsulatus</name>
    <dbReference type="NCBI Taxonomy" id="303"/>
    <lineage>
        <taxon>Bacteria</taxon>
        <taxon>Pseudomonadati</taxon>
        <taxon>Pseudomonadota</taxon>
        <taxon>Gammaproteobacteria</taxon>
        <taxon>Pseudomonadales</taxon>
        <taxon>Pseudomonadaceae</taxon>
        <taxon>Pseudomonas</taxon>
    </lineage>
</organism>
<dbReference type="InterPro" id="IPR035965">
    <property type="entry name" value="PAS-like_dom_sf"/>
</dbReference>
<dbReference type="CDD" id="cd00130">
    <property type="entry name" value="PAS"/>
    <property type="match status" value="1"/>
</dbReference>
<dbReference type="PANTHER" id="PTHR43065">
    <property type="entry name" value="SENSOR HISTIDINE KINASE"/>
    <property type="match status" value="1"/>
</dbReference>
<dbReference type="InterPro" id="IPR036097">
    <property type="entry name" value="HisK_dim/P_sf"/>
</dbReference>
<dbReference type="InterPro" id="IPR000014">
    <property type="entry name" value="PAS"/>
</dbReference>
<dbReference type="AlphaFoldDB" id="A0A379KR28"/>
<dbReference type="SUPFAM" id="SSF52172">
    <property type="entry name" value="CheY-like"/>
    <property type="match status" value="2"/>
</dbReference>
<sequence length="795" mass="88450">MLPTPLKLLMVEDSSLDAELTLLSLERSGLQLQSQLVFDHVAAEHALHEASYDLILCDCVLPGSSGTDVLAIAQRLAPDTPFIFLSGIYGEEHAVEMIRLGATDYVLKKNLSLLPKAVRRALTEVQERQRRRRAEEALADLEARARIAIDAAGMGTWDFRPEEGLLIWDDRCKTLFGLPVDTEMSLDVFYAGIYPEDVQRVRETVEYAMRPDSDGLYRAEFRIAQPNGLEPRWLLSSGQSQFVDGRCTRFSGVLQDIHAQRLATQALKQLNEMLGERVERRTRERDRAWELSQDLLAVLNKDLTPVALNPAWEASLGFSRERLSQTSLLQLLPEPDQEALLTELAALAHGRTSARFVGRIQHAGGQLRWLSWVVVPEDTLLYVVARDITSEREAAMGLADANDRLREQITERERIEAALQQMQRLEAVGQLTAGVAHDFNNLLTVILTGSSFLERDLDKGDLEKARKRLTHIREAGERGAKLTSQLLAFSRRQRLEPVPLNLNRTLGGLEELLRRTLGGSISVRLDLDHSLWQALTDPTQTEMIILNLAINARDAMPDGGQLTLATRNTRIKARPQRPEDPEPGEYVMLSIRDTGCGMSEEVVAKVFEPFFTTKDIGKGSGLGLAQVFGFAKQSGGGVRIDTAPGHGTQVAVYLPAVKHELAADPVIPAASQSISDSGRDRTVLLVDDDHLVRDMLGDVLRQYGYQVRQAHSGEQALAQLDDEIDLLLTDFAMPEFNGAQLALAARERHPRLPVVFLTGYAELEGLDLPDSLVMQKPVQAEELARVLDELLRVNR</sequence>
<evidence type="ECO:0000256" key="3">
    <source>
        <dbReference type="ARBA" id="ARBA00022553"/>
    </source>
</evidence>
<gene>
    <name evidence="10" type="ORF">NCTC7914_04664</name>
</gene>
<dbReference type="InterPro" id="IPR004358">
    <property type="entry name" value="Sig_transdc_His_kin-like_C"/>
</dbReference>
<feature type="coiled-coil region" evidence="6">
    <location>
        <begin position="398"/>
        <end position="425"/>
    </location>
</feature>
<feature type="domain" description="Response regulatory" evidence="8">
    <location>
        <begin position="682"/>
        <end position="791"/>
    </location>
</feature>
<dbReference type="InterPro" id="IPR005467">
    <property type="entry name" value="His_kinase_dom"/>
</dbReference>
<keyword evidence="6" id="KW-0175">Coiled coil</keyword>
<evidence type="ECO:0000256" key="1">
    <source>
        <dbReference type="ARBA" id="ARBA00000085"/>
    </source>
</evidence>
<dbReference type="SUPFAM" id="SSF55785">
    <property type="entry name" value="PYP-like sensor domain (PAS domain)"/>
    <property type="match status" value="2"/>
</dbReference>
<dbReference type="PROSITE" id="PS50112">
    <property type="entry name" value="PAS"/>
    <property type="match status" value="1"/>
</dbReference>
<feature type="coiled-coil region" evidence="6">
    <location>
        <begin position="124"/>
        <end position="151"/>
    </location>
</feature>
<dbReference type="InterPro" id="IPR036890">
    <property type="entry name" value="HATPase_C_sf"/>
</dbReference>
<dbReference type="GO" id="GO:0000155">
    <property type="term" value="F:phosphorelay sensor kinase activity"/>
    <property type="evidence" value="ECO:0007669"/>
    <property type="project" value="InterPro"/>
</dbReference>
<dbReference type="SUPFAM" id="SSF55874">
    <property type="entry name" value="ATPase domain of HSP90 chaperone/DNA topoisomerase II/histidine kinase"/>
    <property type="match status" value="1"/>
</dbReference>
<feature type="domain" description="PAS" evidence="9">
    <location>
        <begin position="141"/>
        <end position="212"/>
    </location>
</feature>
<dbReference type="Pfam" id="PF00512">
    <property type="entry name" value="HisKA"/>
    <property type="match status" value="1"/>
</dbReference>
<feature type="domain" description="Histidine kinase" evidence="7">
    <location>
        <begin position="434"/>
        <end position="658"/>
    </location>
</feature>
<dbReference type="SMART" id="SM00086">
    <property type="entry name" value="PAC"/>
    <property type="match status" value="2"/>
</dbReference>
<dbReference type="Proteomes" id="UP000254602">
    <property type="component" value="Unassembled WGS sequence"/>
</dbReference>
<accession>A0A379KR28</accession>
<dbReference type="Gene3D" id="1.10.287.130">
    <property type="match status" value="1"/>
</dbReference>
<dbReference type="CDD" id="cd00082">
    <property type="entry name" value="HisKA"/>
    <property type="match status" value="1"/>
</dbReference>
<feature type="domain" description="Response regulatory" evidence="8">
    <location>
        <begin position="7"/>
        <end position="123"/>
    </location>
</feature>
<dbReference type="SMART" id="SM00388">
    <property type="entry name" value="HisKA"/>
    <property type="match status" value="1"/>
</dbReference>
<evidence type="ECO:0000313" key="11">
    <source>
        <dbReference type="Proteomes" id="UP000254602"/>
    </source>
</evidence>
<protein>
    <recommendedName>
        <fullName evidence="2">histidine kinase</fullName>
        <ecNumber evidence="2">2.7.13.3</ecNumber>
    </recommendedName>
</protein>
<keyword evidence="3 5" id="KW-0597">Phosphoprotein</keyword>
<dbReference type="SUPFAM" id="SSF47384">
    <property type="entry name" value="Homodimeric domain of signal transducing histidine kinase"/>
    <property type="match status" value="1"/>
</dbReference>
<evidence type="ECO:0000256" key="2">
    <source>
        <dbReference type="ARBA" id="ARBA00012438"/>
    </source>
</evidence>
<dbReference type="SMART" id="SM00387">
    <property type="entry name" value="HATPase_c"/>
    <property type="match status" value="1"/>
</dbReference>